<dbReference type="PROSITE" id="PS51746">
    <property type="entry name" value="PPM_2"/>
    <property type="match status" value="1"/>
</dbReference>
<dbReference type="PANTHER" id="PTHR13832">
    <property type="entry name" value="PROTEIN PHOSPHATASE 2C"/>
    <property type="match status" value="1"/>
</dbReference>
<name>A0A0R1H2V3_9LACO</name>
<dbReference type="Proteomes" id="UP000051461">
    <property type="component" value="Unassembled WGS sequence"/>
</dbReference>
<dbReference type="GO" id="GO:0004722">
    <property type="term" value="F:protein serine/threonine phosphatase activity"/>
    <property type="evidence" value="ECO:0007669"/>
    <property type="project" value="UniProtKB-EC"/>
</dbReference>
<dbReference type="SUPFAM" id="SSF81606">
    <property type="entry name" value="PP2C-like"/>
    <property type="match status" value="1"/>
</dbReference>
<keyword evidence="6" id="KW-0464">Manganese</keyword>
<accession>A0A0R1H2V3</accession>
<dbReference type="Pfam" id="PF13672">
    <property type="entry name" value="PP2C_2"/>
    <property type="match status" value="1"/>
</dbReference>
<dbReference type="Gene3D" id="3.60.40.10">
    <property type="entry name" value="PPM-type phosphatase domain"/>
    <property type="match status" value="1"/>
</dbReference>
<evidence type="ECO:0000256" key="1">
    <source>
        <dbReference type="ARBA" id="ARBA00001936"/>
    </source>
</evidence>
<evidence type="ECO:0000256" key="4">
    <source>
        <dbReference type="ARBA" id="ARBA00022801"/>
    </source>
</evidence>
<dbReference type="InterPro" id="IPR015655">
    <property type="entry name" value="PP2C"/>
</dbReference>
<dbReference type="InterPro" id="IPR001932">
    <property type="entry name" value="PPM-type_phosphatase-like_dom"/>
</dbReference>
<keyword evidence="3" id="KW-0479">Metal-binding</keyword>
<evidence type="ECO:0000256" key="7">
    <source>
        <dbReference type="ARBA" id="ARBA00047761"/>
    </source>
</evidence>
<dbReference type="OrthoDB" id="9801841at2"/>
<evidence type="ECO:0000256" key="5">
    <source>
        <dbReference type="ARBA" id="ARBA00022912"/>
    </source>
</evidence>
<feature type="domain" description="PPM-type phosphatase" evidence="9">
    <location>
        <begin position="2"/>
        <end position="242"/>
    </location>
</feature>
<dbReference type="PATRIC" id="fig|1423726.3.peg.2594"/>
<dbReference type="EMBL" id="AZDA01000003">
    <property type="protein sequence ID" value="KRK40751.1"/>
    <property type="molecule type" value="Genomic_DNA"/>
</dbReference>
<protein>
    <recommendedName>
        <fullName evidence="2">protein-serine/threonine phosphatase</fullName>
        <ecNumber evidence="2">3.1.3.16</ecNumber>
    </recommendedName>
</protein>
<dbReference type="CDD" id="cd00143">
    <property type="entry name" value="PP2Cc"/>
    <property type="match status" value="1"/>
</dbReference>
<dbReference type="AlphaFoldDB" id="A0A0R1H2V3"/>
<dbReference type="FunFam" id="3.60.40.10:FF:000002">
    <property type="entry name" value="Serine/threonine phosphatase stp"/>
    <property type="match status" value="1"/>
</dbReference>
<keyword evidence="5" id="KW-0904">Protein phosphatase</keyword>
<comment type="cofactor">
    <cofactor evidence="1">
        <name>Mn(2+)</name>
        <dbReference type="ChEBI" id="CHEBI:29035"/>
    </cofactor>
</comment>
<keyword evidence="4" id="KW-0378">Hydrolase</keyword>
<keyword evidence="11" id="KW-1185">Reference proteome</keyword>
<dbReference type="PANTHER" id="PTHR13832:SF827">
    <property type="entry name" value="PROTEIN PHOSPHATASE 1L"/>
    <property type="match status" value="1"/>
</dbReference>
<evidence type="ECO:0000256" key="6">
    <source>
        <dbReference type="ARBA" id="ARBA00023211"/>
    </source>
</evidence>
<dbReference type="NCBIfam" id="NF033484">
    <property type="entry name" value="Stp1_PP2C_phos"/>
    <property type="match status" value="1"/>
</dbReference>
<sequence>MKFAYRTNVGQRRPKNEDYVGIYQNAAGVRFAIVADGMGGHLGGDVASAMAVLHIGHDFEHTNFEKVEPIISWLVTELQKENQHILKKSKQYPDLSGMGTTFVAVIYFQNEFIIANIGDSRAYLMRQQVLTQLTEDHSLVNELVKQGALSPEDARHHPQKNVITRTLGVSAEANADVTVRRSQYGDYILLCTDGLTNMVSDTEIATILNNQQLSLAGKCEHLIQMANTAGGLDNITALLLYEDREVAAK</sequence>
<comment type="caution">
    <text evidence="10">The sequence shown here is derived from an EMBL/GenBank/DDBJ whole genome shotgun (WGS) entry which is preliminary data.</text>
</comment>
<dbReference type="SMART" id="SM00331">
    <property type="entry name" value="PP2C_SIG"/>
    <property type="match status" value="1"/>
</dbReference>
<evidence type="ECO:0000259" key="9">
    <source>
        <dbReference type="PROSITE" id="PS51746"/>
    </source>
</evidence>
<dbReference type="EC" id="3.1.3.16" evidence="2"/>
<evidence type="ECO:0000256" key="3">
    <source>
        <dbReference type="ARBA" id="ARBA00022723"/>
    </source>
</evidence>
<evidence type="ECO:0000256" key="2">
    <source>
        <dbReference type="ARBA" id="ARBA00013081"/>
    </source>
</evidence>
<comment type="catalytic activity">
    <reaction evidence="7">
        <text>O-phospho-L-seryl-[protein] + H2O = L-seryl-[protein] + phosphate</text>
        <dbReference type="Rhea" id="RHEA:20629"/>
        <dbReference type="Rhea" id="RHEA-COMP:9863"/>
        <dbReference type="Rhea" id="RHEA-COMP:11604"/>
        <dbReference type="ChEBI" id="CHEBI:15377"/>
        <dbReference type="ChEBI" id="CHEBI:29999"/>
        <dbReference type="ChEBI" id="CHEBI:43474"/>
        <dbReference type="ChEBI" id="CHEBI:83421"/>
        <dbReference type="EC" id="3.1.3.16"/>
    </reaction>
</comment>
<comment type="catalytic activity">
    <reaction evidence="8">
        <text>O-phospho-L-threonyl-[protein] + H2O = L-threonyl-[protein] + phosphate</text>
        <dbReference type="Rhea" id="RHEA:47004"/>
        <dbReference type="Rhea" id="RHEA-COMP:11060"/>
        <dbReference type="Rhea" id="RHEA-COMP:11605"/>
        <dbReference type="ChEBI" id="CHEBI:15377"/>
        <dbReference type="ChEBI" id="CHEBI:30013"/>
        <dbReference type="ChEBI" id="CHEBI:43474"/>
        <dbReference type="ChEBI" id="CHEBI:61977"/>
        <dbReference type="EC" id="3.1.3.16"/>
    </reaction>
</comment>
<organism evidence="10 11">
    <name type="scientific">Loigolactobacillus bifermentans DSM 20003</name>
    <dbReference type="NCBI Taxonomy" id="1423726"/>
    <lineage>
        <taxon>Bacteria</taxon>
        <taxon>Bacillati</taxon>
        <taxon>Bacillota</taxon>
        <taxon>Bacilli</taxon>
        <taxon>Lactobacillales</taxon>
        <taxon>Lactobacillaceae</taxon>
        <taxon>Loigolactobacillus</taxon>
    </lineage>
</organism>
<evidence type="ECO:0000313" key="11">
    <source>
        <dbReference type="Proteomes" id="UP000051461"/>
    </source>
</evidence>
<dbReference type="STRING" id="1423726.FC07_GL002500"/>
<dbReference type="SMART" id="SM00332">
    <property type="entry name" value="PP2Cc"/>
    <property type="match status" value="1"/>
</dbReference>
<dbReference type="GO" id="GO:0046872">
    <property type="term" value="F:metal ion binding"/>
    <property type="evidence" value="ECO:0007669"/>
    <property type="project" value="UniProtKB-KW"/>
</dbReference>
<evidence type="ECO:0000313" key="10">
    <source>
        <dbReference type="EMBL" id="KRK40751.1"/>
    </source>
</evidence>
<gene>
    <name evidence="10" type="ORF">FC07_GL002500</name>
</gene>
<evidence type="ECO:0000256" key="8">
    <source>
        <dbReference type="ARBA" id="ARBA00048336"/>
    </source>
</evidence>
<proteinExistence type="predicted"/>
<dbReference type="InterPro" id="IPR036457">
    <property type="entry name" value="PPM-type-like_dom_sf"/>
</dbReference>
<dbReference type="RefSeq" id="WP_057903187.1">
    <property type="nucleotide sequence ID" value="NZ_AZDA01000003.1"/>
</dbReference>
<reference evidence="10 11" key="1">
    <citation type="journal article" date="2015" name="Genome Announc.">
        <title>Expanding the biotechnology potential of lactobacilli through comparative genomics of 213 strains and associated genera.</title>
        <authorList>
            <person name="Sun Z."/>
            <person name="Harris H.M."/>
            <person name="McCann A."/>
            <person name="Guo C."/>
            <person name="Argimon S."/>
            <person name="Zhang W."/>
            <person name="Yang X."/>
            <person name="Jeffery I.B."/>
            <person name="Cooney J.C."/>
            <person name="Kagawa T.F."/>
            <person name="Liu W."/>
            <person name="Song Y."/>
            <person name="Salvetti E."/>
            <person name="Wrobel A."/>
            <person name="Rasinkangas P."/>
            <person name="Parkhill J."/>
            <person name="Rea M.C."/>
            <person name="O'Sullivan O."/>
            <person name="Ritari J."/>
            <person name="Douillard F.P."/>
            <person name="Paul Ross R."/>
            <person name="Yang R."/>
            <person name="Briner A.E."/>
            <person name="Felis G.E."/>
            <person name="de Vos W.M."/>
            <person name="Barrangou R."/>
            <person name="Klaenhammer T.R."/>
            <person name="Caufield P.W."/>
            <person name="Cui Y."/>
            <person name="Zhang H."/>
            <person name="O'Toole P.W."/>
        </authorList>
    </citation>
    <scope>NUCLEOTIDE SEQUENCE [LARGE SCALE GENOMIC DNA]</scope>
    <source>
        <strain evidence="10 11">DSM 20003</strain>
    </source>
</reference>